<keyword evidence="2" id="KW-1185">Reference proteome</keyword>
<protein>
    <submittedName>
        <fullName evidence="1">Uncharacterized protein</fullName>
    </submittedName>
</protein>
<reference evidence="1 2" key="1">
    <citation type="journal article" date="2024" name="Science">
        <title>Giant polyketide synthase enzymes in the biosynthesis of giant marine polyether toxins.</title>
        <authorList>
            <person name="Fallon T.R."/>
            <person name="Shende V.V."/>
            <person name="Wierzbicki I.H."/>
            <person name="Pendleton A.L."/>
            <person name="Watervoot N.F."/>
            <person name="Auber R.P."/>
            <person name="Gonzalez D.J."/>
            <person name="Wisecaver J.H."/>
            <person name="Moore B.S."/>
        </authorList>
    </citation>
    <scope>NUCLEOTIDE SEQUENCE [LARGE SCALE GENOMIC DNA]</scope>
    <source>
        <strain evidence="1 2">12B1</strain>
    </source>
</reference>
<dbReference type="Proteomes" id="UP001515480">
    <property type="component" value="Unassembled WGS sequence"/>
</dbReference>
<name>A0AB34JJH1_PRYPA</name>
<sequence>MPRLPVSSSRFVKRRLRPSLASLTPPRQPLMLGRISVVSPSLRVQYIVRGCRLCCEPLRDWRVLRPTRRPEHSPAPHCLLETSSQHIFFNPELPDDLATRMTPSRIGALKRPLPPPASAGPGFHRIVASMNWGRGH</sequence>
<gene>
    <name evidence="1" type="ORF">AB1Y20_021403</name>
</gene>
<accession>A0AB34JJH1</accession>
<organism evidence="1 2">
    <name type="scientific">Prymnesium parvum</name>
    <name type="common">Toxic golden alga</name>
    <dbReference type="NCBI Taxonomy" id="97485"/>
    <lineage>
        <taxon>Eukaryota</taxon>
        <taxon>Haptista</taxon>
        <taxon>Haptophyta</taxon>
        <taxon>Prymnesiophyceae</taxon>
        <taxon>Prymnesiales</taxon>
        <taxon>Prymnesiaceae</taxon>
        <taxon>Prymnesium</taxon>
    </lineage>
</organism>
<proteinExistence type="predicted"/>
<evidence type="ECO:0000313" key="1">
    <source>
        <dbReference type="EMBL" id="KAL1521748.1"/>
    </source>
</evidence>
<evidence type="ECO:0000313" key="2">
    <source>
        <dbReference type="Proteomes" id="UP001515480"/>
    </source>
</evidence>
<dbReference type="AlphaFoldDB" id="A0AB34JJH1"/>
<dbReference type="EMBL" id="JBGBPQ010000007">
    <property type="protein sequence ID" value="KAL1521748.1"/>
    <property type="molecule type" value="Genomic_DNA"/>
</dbReference>
<comment type="caution">
    <text evidence="1">The sequence shown here is derived from an EMBL/GenBank/DDBJ whole genome shotgun (WGS) entry which is preliminary data.</text>
</comment>